<evidence type="ECO:0000256" key="5">
    <source>
        <dbReference type="ARBA" id="ARBA00023136"/>
    </source>
</evidence>
<keyword evidence="5 7" id="KW-0472">Membrane</keyword>
<dbReference type="CDD" id="cd00637">
    <property type="entry name" value="7tm_classA_rhodopsin-like"/>
    <property type="match status" value="1"/>
</dbReference>
<evidence type="ECO:0000256" key="1">
    <source>
        <dbReference type="ARBA" id="ARBA00004141"/>
    </source>
</evidence>
<evidence type="ECO:0000256" key="3">
    <source>
        <dbReference type="ARBA" id="ARBA00022692"/>
    </source>
</evidence>
<feature type="region of interest" description="Disordered" evidence="6">
    <location>
        <begin position="78"/>
        <end position="222"/>
    </location>
</feature>
<dbReference type="AlphaFoldDB" id="A0A8J5JGJ0"/>
<dbReference type="Proteomes" id="UP000747542">
    <property type="component" value="Unassembled WGS sequence"/>
</dbReference>
<keyword evidence="10" id="KW-1185">Reference proteome</keyword>
<dbReference type="Pfam" id="PF07810">
    <property type="entry name" value="TMC"/>
    <property type="match status" value="1"/>
</dbReference>
<evidence type="ECO:0000256" key="7">
    <source>
        <dbReference type="SAM" id="Phobius"/>
    </source>
</evidence>
<dbReference type="GO" id="GO:0008381">
    <property type="term" value="F:mechanosensitive monoatomic ion channel activity"/>
    <property type="evidence" value="ECO:0007669"/>
    <property type="project" value="TreeGrafter"/>
</dbReference>
<dbReference type="GO" id="GO:0005886">
    <property type="term" value="C:plasma membrane"/>
    <property type="evidence" value="ECO:0007669"/>
    <property type="project" value="InterPro"/>
</dbReference>
<evidence type="ECO:0000259" key="8">
    <source>
        <dbReference type="Pfam" id="PF07810"/>
    </source>
</evidence>
<evidence type="ECO:0000313" key="10">
    <source>
        <dbReference type="Proteomes" id="UP000747542"/>
    </source>
</evidence>
<dbReference type="PANTHER" id="PTHR23302:SF24">
    <property type="entry name" value="TMC DOMAIN-CONTAINING PROTEIN"/>
    <property type="match status" value="1"/>
</dbReference>
<evidence type="ECO:0000313" key="9">
    <source>
        <dbReference type="EMBL" id="KAG7157305.1"/>
    </source>
</evidence>
<evidence type="ECO:0000256" key="4">
    <source>
        <dbReference type="ARBA" id="ARBA00022989"/>
    </source>
</evidence>
<feature type="transmembrane region" description="Helical" evidence="7">
    <location>
        <begin position="501"/>
        <end position="527"/>
    </location>
</feature>
<evidence type="ECO:0000256" key="2">
    <source>
        <dbReference type="ARBA" id="ARBA00006510"/>
    </source>
</evidence>
<reference evidence="9" key="1">
    <citation type="journal article" date="2021" name="Sci. Adv.">
        <title>The American lobster genome reveals insights on longevity, neural, and immune adaptations.</title>
        <authorList>
            <person name="Polinski J.M."/>
            <person name="Zimin A.V."/>
            <person name="Clark K.F."/>
            <person name="Kohn A.B."/>
            <person name="Sadowski N."/>
            <person name="Timp W."/>
            <person name="Ptitsyn A."/>
            <person name="Khanna P."/>
            <person name="Romanova D.Y."/>
            <person name="Williams P."/>
            <person name="Greenwood S.J."/>
            <person name="Moroz L.L."/>
            <person name="Walt D.R."/>
            <person name="Bodnar A.G."/>
        </authorList>
    </citation>
    <scope>NUCLEOTIDE SEQUENCE</scope>
    <source>
        <strain evidence="9">GMGI-L3</strain>
    </source>
</reference>
<keyword evidence="4 7" id="KW-1133">Transmembrane helix</keyword>
<accession>A0A8J5JGJ0</accession>
<name>A0A8J5JGJ0_HOMAM</name>
<protein>
    <submittedName>
        <fullName evidence="9">Transmembrane channel-like protein 7-like 1</fullName>
    </submittedName>
</protein>
<feature type="transmembrane region" description="Helical" evidence="7">
    <location>
        <begin position="393"/>
        <end position="413"/>
    </location>
</feature>
<proteinExistence type="inferred from homology"/>
<feature type="compositionally biased region" description="Basic and acidic residues" evidence="6">
    <location>
        <begin position="195"/>
        <end position="212"/>
    </location>
</feature>
<gene>
    <name evidence="9" type="primary">Tmc7-L1</name>
    <name evidence="9" type="ORF">Hamer_G005707</name>
</gene>
<sequence length="962" mass="110640">QILQEQLVRSQRKSDVTGTRIIIMWVRVGQGGSGWARVGQGGSRWVRVWGQGEVKVGQGGPEWVRVGQGRELERGERIVRNTTNEDQGQEEYPPRSSQGVDVRHQRPAMYSRELQHDSQRPSNRQYPKRHETREANGNDDYRRYPQARDIKRSPRRHDLERTSPDTDDEVELQPMSNNQPSIDQRRGHTSSPGHTNRDVDGKPAMGHDDYRDAHHHQRHHLQELHSHPYPHAFRGPTTHVEKGPYTQTRYPDQGYPDAGCDEVDARRVYPEDQPDEEGWTELANMMPSEVDRRTLRFRGTLRLSQNTTTQDWDDTPKQEEPPLSQWEIAEALATVRKEMRWYSMHPAIKRGGTTLNRFFNDIDPWQRVLKKIEGKFGTSVVAVFNFLRDMIQLNLLLSLLVVGAVVVPSALLVKDSDQGYRWIAPGNATASRNLCGDLHLEYNSSWLQCNTNYREYIEDVVKNHSGDSVALVQDFLQGTGFLEWSVLFSGYYTPKVNDGHYLISLAYVLTVLFVYFISLFYVVYFVAKFLRKTTGYSDKYNMTYTNIVFTGWDFTVNEHDAAQTQHSLVVSEVKAAFDDEQFFKTKQNRNNCDLAVLYLTRLFINVMVLALIVGGWTGIYFLVRQSEDESESEEEYKQFLWEYAPTVTVSALNFVYPIIFDFVVKYEHYRGRTELFITLSRCVLIRLTSLAILVITKMNVISEDSHDCDPTRNGFICWETHLGQQIYSVLVLDFIIQIGMTFVVGVARTAVGHLEHPLCKAVGHMEFYVPSHVLDIVYTQALCWLSILYSPIMAAICFLYFCILFGLKFFTVTWTCVPPTRVFRTSRSSAMFMTILSIAFVVCLVPNGLALLLLTPSKACSPFRGLGCGWEALTDYICNMDNFASWIRWVLFALDDMVVSMSILMVAILLLTYYVTVIKARWALIKRLEKKLKYTAKDIAYLRNDEKTRQALCAARMFSQAK</sequence>
<dbReference type="EMBL" id="JAHLQT010037514">
    <property type="protein sequence ID" value="KAG7157305.1"/>
    <property type="molecule type" value="Genomic_DNA"/>
</dbReference>
<comment type="subcellular location">
    <subcellularLocation>
        <location evidence="1">Membrane</location>
        <topology evidence="1">Multi-pass membrane protein</topology>
    </subcellularLocation>
</comment>
<feature type="non-terminal residue" evidence="9">
    <location>
        <position position="962"/>
    </location>
</feature>
<feature type="compositionally biased region" description="Basic and acidic residues" evidence="6">
    <location>
        <begin position="128"/>
        <end position="164"/>
    </location>
</feature>
<organism evidence="9 10">
    <name type="scientific">Homarus americanus</name>
    <name type="common">American lobster</name>
    <dbReference type="NCBI Taxonomy" id="6706"/>
    <lineage>
        <taxon>Eukaryota</taxon>
        <taxon>Metazoa</taxon>
        <taxon>Ecdysozoa</taxon>
        <taxon>Arthropoda</taxon>
        <taxon>Crustacea</taxon>
        <taxon>Multicrustacea</taxon>
        <taxon>Malacostraca</taxon>
        <taxon>Eumalacostraca</taxon>
        <taxon>Eucarida</taxon>
        <taxon>Decapoda</taxon>
        <taxon>Pleocyemata</taxon>
        <taxon>Astacidea</taxon>
        <taxon>Nephropoidea</taxon>
        <taxon>Nephropidae</taxon>
        <taxon>Homarus</taxon>
    </lineage>
</organism>
<feature type="transmembrane region" description="Helical" evidence="7">
    <location>
        <begin position="897"/>
        <end position="917"/>
    </location>
</feature>
<keyword evidence="3 7" id="KW-0812">Transmembrane</keyword>
<evidence type="ECO:0000256" key="6">
    <source>
        <dbReference type="SAM" id="MobiDB-lite"/>
    </source>
</evidence>
<comment type="caution">
    <text evidence="9">The sequence shown here is derived from an EMBL/GenBank/DDBJ whole genome shotgun (WGS) entry which is preliminary data.</text>
</comment>
<feature type="transmembrane region" description="Helical" evidence="7">
    <location>
        <begin position="643"/>
        <end position="663"/>
    </location>
</feature>
<feature type="transmembrane region" description="Helical" evidence="7">
    <location>
        <begin position="829"/>
        <end position="854"/>
    </location>
</feature>
<feature type="transmembrane region" description="Helical" evidence="7">
    <location>
        <begin position="602"/>
        <end position="623"/>
    </location>
</feature>
<dbReference type="PANTHER" id="PTHR23302">
    <property type="entry name" value="TRANSMEMBRANE CHANNEL-RELATED"/>
    <property type="match status" value="1"/>
</dbReference>
<comment type="similarity">
    <text evidence="2">Belongs to the TMC family.</text>
</comment>
<feature type="domain" description="TMC" evidence="8">
    <location>
        <begin position="717"/>
        <end position="826"/>
    </location>
</feature>
<feature type="transmembrane region" description="Helical" evidence="7">
    <location>
        <begin position="793"/>
        <end position="817"/>
    </location>
</feature>
<dbReference type="InterPro" id="IPR038900">
    <property type="entry name" value="TMC"/>
</dbReference>
<feature type="transmembrane region" description="Helical" evidence="7">
    <location>
        <begin position="726"/>
        <end position="747"/>
    </location>
</feature>
<dbReference type="InterPro" id="IPR012496">
    <property type="entry name" value="TMC_dom"/>
</dbReference>